<name>A0A318REW6_WILLI</name>
<evidence type="ECO:0000313" key="2">
    <source>
        <dbReference type="EMBL" id="PYE12740.1"/>
    </source>
</evidence>
<dbReference type="InterPro" id="IPR009297">
    <property type="entry name" value="DUF952"/>
</dbReference>
<dbReference type="Gene3D" id="3.20.170.20">
    <property type="entry name" value="Protein of unknown function DUF952"/>
    <property type="match status" value="1"/>
</dbReference>
<comment type="caution">
    <text evidence="2">The sequence shown here is derived from an EMBL/GenBank/DDBJ whole genome shotgun (WGS) entry which is preliminary data.</text>
</comment>
<feature type="region of interest" description="Disordered" evidence="1">
    <location>
        <begin position="83"/>
        <end position="104"/>
    </location>
</feature>
<evidence type="ECO:0000256" key="1">
    <source>
        <dbReference type="SAM" id="MobiDB-lite"/>
    </source>
</evidence>
<protein>
    <submittedName>
        <fullName evidence="2">Uncharacterized protein (DUF952 family)</fullName>
    </submittedName>
</protein>
<proteinExistence type="predicted"/>
<dbReference type="AlphaFoldDB" id="A0A318REW6"/>
<keyword evidence="3" id="KW-1185">Reference proteome</keyword>
<gene>
    <name evidence="2" type="ORF">DFR67_12019</name>
</gene>
<sequence>MNEKVFHIAFADDWEGAQRFGEYEVSTRGKTLDDVGYIHATTEDKICQTASTVYQDAGLPLVALAIDCQALRAAGGSIAWDDNEQQADPHAQRPRIMGPLPVDSDVVEPHTLVETSPGEWILG</sequence>
<dbReference type="EMBL" id="QJSP01000020">
    <property type="protein sequence ID" value="PYE12740.1"/>
    <property type="molecule type" value="Genomic_DNA"/>
</dbReference>
<reference evidence="2 3" key="1">
    <citation type="submission" date="2018-06" db="EMBL/GenBank/DDBJ databases">
        <title>Genomic Encyclopedia of Type Strains, Phase IV (KMG-IV): sequencing the most valuable type-strain genomes for metagenomic binning, comparative biology and taxonomic classification.</title>
        <authorList>
            <person name="Goeker M."/>
        </authorList>
    </citation>
    <scope>NUCLEOTIDE SEQUENCE [LARGE SCALE GENOMIC DNA]</scope>
    <source>
        <strain evidence="2 3">DSM 45521</strain>
    </source>
</reference>
<dbReference type="RefSeq" id="WP_110472275.1">
    <property type="nucleotide sequence ID" value="NZ_QJSP01000020.1"/>
</dbReference>
<evidence type="ECO:0000313" key="3">
    <source>
        <dbReference type="Proteomes" id="UP000247591"/>
    </source>
</evidence>
<dbReference type="SUPFAM" id="SSF56399">
    <property type="entry name" value="ADP-ribosylation"/>
    <property type="match status" value="1"/>
</dbReference>
<dbReference type="OrthoDB" id="5638018at2"/>
<dbReference type="Proteomes" id="UP000247591">
    <property type="component" value="Unassembled WGS sequence"/>
</dbReference>
<organism evidence="2 3">
    <name type="scientific">Williamsia limnetica</name>
    <dbReference type="NCBI Taxonomy" id="882452"/>
    <lineage>
        <taxon>Bacteria</taxon>
        <taxon>Bacillati</taxon>
        <taxon>Actinomycetota</taxon>
        <taxon>Actinomycetes</taxon>
        <taxon>Mycobacteriales</taxon>
        <taxon>Nocardiaceae</taxon>
        <taxon>Williamsia</taxon>
    </lineage>
</organism>
<dbReference type="Pfam" id="PF06108">
    <property type="entry name" value="DUF952"/>
    <property type="match status" value="1"/>
</dbReference>
<accession>A0A318REW6</accession>